<comment type="caution">
    <text evidence="3">The sequence shown here is derived from an EMBL/GenBank/DDBJ whole genome shotgun (WGS) entry which is preliminary data.</text>
</comment>
<dbReference type="SUPFAM" id="SSF56317">
    <property type="entry name" value="Carbon-nitrogen hydrolase"/>
    <property type="match status" value="1"/>
</dbReference>
<dbReference type="CDD" id="cd07583">
    <property type="entry name" value="nitrilase_5"/>
    <property type="match status" value="1"/>
</dbReference>
<evidence type="ECO:0000256" key="1">
    <source>
        <dbReference type="ARBA" id="ARBA00010613"/>
    </source>
</evidence>
<dbReference type="RefSeq" id="WP_262398664.1">
    <property type="nucleotide sequence ID" value="NZ_JACRTB010000002.1"/>
</dbReference>
<dbReference type="PANTHER" id="PTHR23088:SF27">
    <property type="entry name" value="DEAMINATED GLUTATHIONE AMIDASE"/>
    <property type="match status" value="1"/>
</dbReference>
<gene>
    <name evidence="3" type="ORF">H8717_00890</name>
</gene>
<dbReference type="Proteomes" id="UP000658131">
    <property type="component" value="Unassembled WGS sequence"/>
</dbReference>
<keyword evidence="3" id="KW-0378">Hydrolase</keyword>
<dbReference type="PANTHER" id="PTHR23088">
    <property type="entry name" value="NITRILASE-RELATED"/>
    <property type="match status" value="1"/>
</dbReference>
<dbReference type="GO" id="GO:0016787">
    <property type="term" value="F:hydrolase activity"/>
    <property type="evidence" value="ECO:0007669"/>
    <property type="project" value="UniProtKB-KW"/>
</dbReference>
<dbReference type="InterPro" id="IPR003010">
    <property type="entry name" value="C-N_Hydrolase"/>
</dbReference>
<reference evidence="3 4" key="1">
    <citation type="submission" date="2020-08" db="EMBL/GenBank/DDBJ databases">
        <title>Genome public.</title>
        <authorList>
            <person name="Liu C."/>
            <person name="Sun Q."/>
        </authorList>
    </citation>
    <scope>NUCLEOTIDE SEQUENCE [LARGE SCALE GENOMIC DNA]</scope>
    <source>
        <strain evidence="3 4">BX1</strain>
    </source>
</reference>
<protein>
    <submittedName>
        <fullName evidence="3">Carbon-nitrogen family hydrolase</fullName>
    </submittedName>
</protein>
<dbReference type="Gene3D" id="3.60.110.10">
    <property type="entry name" value="Carbon-nitrogen hydrolase"/>
    <property type="match status" value="1"/>
</dbReference>
<dbReference type="Pfam" id="PF00795">
    <property type="entry name" value="CN_hydrolase"/>
    <property type="match status" value="1"/>
</dbReference>
<dbReference type="PROSITE" id="PS50263">
    <property type="entry name" value="CN_HYDROLASE"/>
    <property type="match status" value="1"/>
</dbReference>
<evidence type="ECO:0000259" key="2">
    <source>
        <dbReference type="PROSITE" id="PS50263"/>
    </source>
</evidence>
<dbReference type="InterPro" id="IPR036526">
    <property type="entry name" value="C-N_Hydrolase_sf"/>
</dbReference>
<sequence>MRVSAIQMDMKLGEPEYNFAHAVELVRRAAATGADVITLPETWNVGFFPSENLEALSDREGERVKATFGPLAKELGVNIVAGSVSNVRDGKIYNTSYTFNRQGEVVADYDKTHLFTPMGEHHSFEFGDRLVTFELDGVRCGIVICYDIRFLELVRSLALRGIDLLFVVAQWPKLRTRHWELLNTTRAIENQMFVVATNSCGTAGQTKYAGHSILLDPWGEVLVLGGEGEQILTADLDLEVVRGIRESINVYRDRRPALYEIK</sequence>
<proteinExistence type="inferred from homology"/>
<evidence type="ECO:0000313" key="4">
    <source>
        <dbReference type="Proteomes" id="UP000658131"/>
    </source>
</evidence>
<organism evidence="3 4">
    <name type="scientific">Yanshouia hominis</name>
    <dbReference type="NCBI Taxonomy" id="2763673"/>
    <lineage>
        <taxon>Bacteria</taxon>
        <taxon>Bacillati</taxon>
        <taxon>Bacillota</taxon>
        <taxon>Clostridia</taxon>
        <taxon>Eubacteriales</taxon>
        <taxon>Oscillospiraceae</taxon>
        <taxon>Yanshouia</taxon>
    </lineage>
</organism>
<name>A0ABR7NEY8_9FIRM</name>
<accession>A0ABR7NEY8</accession>
<keyword evidence="4" id="KW-1185">Reference proteome</keyword>
<feature type="domain" description="CN hydrolase" evidence="2">
    <location>
        <begin position="1"/>
        <end position="238"/>
    </location>
</feature>
<comment type="similarity">
    <text evidence="1">Belongs to the carbon-nitrogen hydrolase superfamily. NIT1/NIT2 family.</text>
</comment>
<dbReference type="EMBL" id="JACRTB010000002">
    <property type="protein sequence ID" value="MBC8574969.1"/>
    <property type="molecule type" value="Genomic_DNA"/>
</dbReference>
<evidence type="ECO:0000313" key="3">
    <source>
        <dbReference type="EMBL" id="MBC8574969.1"/>
    </source>
</evidence>